<feature type="domain" description="Clp1 C-terminal" evidence="4">
    <location>
        <begin position="333"/>
        <end position="455"/>
    </location>
</feature>
<dbReference type="GO" id="GO:0006388">
    <property type="term" value="P:tRNA splicing, via endonucleolytic cleavage and ligation"/>
    <property type="evidence" value="ECO:0007669"/>
    <property type="project" value="TreeGrafter"/>
</dbReference>
<organism evidence="6">
    <name type="scientific">Sexangularia sp. CB-2014</name>
    <dbReference type="NCBI Taxonomy" id="1486929"/>
    <lineage>
        <taxon>Eukaryota</taxon>
        <taxon>Amoebozoa</taxon>
        <taxon>Tubulinea</taxon>
        <taxon>Elardia</taxon>
        <taxon>Arcellinida</taxon>
        <taxon>Arcellinida incertae sedis</taxon>
        <taxon>Sexangularia</taxon>
    </lineage>
</organism>
<dbReference type="InterPro" id="IPR032319">
    <property type="entry name" value="CLP1_P"/>
</dbReference>
<accession>A0A7S1VE68</accession>
<evidence type="ECO:0000256" key="1">
    <source>
        <dbReference type="ARBA" id="ARBA00022741"/>
    </source>
</evidence>
<dbReference type="PANTHER" id="PTHR12755:SF6">
    <property type="entry name" value="POLYRIBONUCLEOTIDE 5'-HYDROXYL-KINASE CLP1"/>
    <property type="match status" value="1"/>
</dbReference>
<dbReference type="GO" id="GO:0031124">
    <property type="term" value="P:mRNA 3'-end processing"/>
    <property type="evidence" value="ECO:0007669"/>
    <property type="project" value="InterPro"/>
</dbReference>
<dbReference type="EMBL" id="HBGL01006743">
    <property type="protein sequence ID" value="CAD9295027.1"/>
    <property type="molecule type" value="Transcribed_RNA"/>
</dbReference>
<dbReference type="Pfam" id="PF06807">
    <property type="entry name" value="Clp1"/>
    <property type="match status" value="1"/>
</dbReference>
<dbReference type="GO" id="GO:0005634">
    <property type="term" value="C:nucleus"/>
    <property type="evidence" value="ECO:0007669"/>
    <property type="project" value="TreeGrafter"/>
</dbReference>
<feature type="domain" description="Clp1 P-loop" evidence="5">
    <location>
        <begin position="123"/>
        <end position="322"/>
    </location>
</feature>
<dbReference type="Gene3D" id="2.40.30.330">
    <property type="entry name" value="Pre-mRNA cleavage complex subunit Clp1, C-terminal domain"/>
    <property type="match status" value="1"/>
</dbReference>
<dbReference type="InterPro" id="IPR027417">
    <property type="entry name" value="P-loop_NTPase"/>
</dbReference>
<evidence type="ECO:0000256" key="2">
    <source>
        <dbReference type="ARBA" id="ARBA00022840"/>
    </source>
</evidence>
<dbReference type="InterPro" id="IPR010655">
    <property type="entry name" value="Clp1_C"/>
</dbReference>
<evidence type="ECO:0000259" key="4">
    <source>
        <dbReference type="Pfam" id="PF06807"/>
    </source>
</evidence>
<dbReference type="GO" id="GO:0005524">
    <property type="term" value="F:ATP binding"/>
    <property type="evidence" value="ECO:0007669"/>
    <property type="project" value="UniProtKB-KW"/>
</dbReference>
<dbReference type="InterPro" id="IPR038238">
    <property type="entry name" value="Clp1_C_sf"/>
</dbReference>
<sequence length="456" mass="47893">MSNIDESFSIAPGHELRLFTPPSSTFATETEGLTLSILDRGAEVTGTELPAGATLTVPPSSSLSILVPSIGQRGGGGVRVQVTGRGSGYVSSETDAAARLVSVHGTAAQARAQGKGPRIIIVGPQDVGKSTVFRTLLSYAARSGHTCTAVDLDVGQGSIGLPGTLGAVTVSTPLAPQSAHLDLVEAAKVPGFGTPSPLLYWYGALALSENPELYLKLVSALFAAVDAREAAHPSLAAAGAIINTCGWVEGLGFEILKGVIERSRADTVLVLGHERVYHELRRALAGTSLTVVRVPQSPGVEPRDRTVRHEARIARMRNYFYGSNRASKRTLYNWDDVTVCQVGGGPQAPTSALPIGEERKLDITRALAVDLANSTQDVLCAVSYATVPDEEEDDDEREGDAAAGDGPTNTTALTPIAGYVLLTEVDEERKSLRLVQPVPGALPGVLVRSNITYLDE</sequence>
<name>A0A7S1VE68_9EUKA</name>
<dbReference type="PANTHER" id="PTHR12755">
    <property type="entry name" value="CLEAVAGE/POLYADENYLATION FACTOR IA SUBUNIT CLP1P"/>
    <property type="match status" value="1"/>
</dbReference>
<dbReference type="InterPro" id="IPR045116">
    <property type="entry name" value="Clp1/Grc3"/>
</dbReference>
<proteinExistence type="predicted"/>
<feature type="compositionally biased region" description="Acidic residues" evidence="3">
    <location>
        <begin position="388"/>
        <end position="398"/>
    </location>
</feature>
<protein>
    <recommendedName>
        <fullName evidence="7">Protein CLP1 homolog</fullName>
    </recommendedName>
</protein>
<dbReference type="GO" id="GO:0051731">
    <property type="term" value="F:polynucleotide 5'-hydroxyl-kinase activity"/>
    <property type="evidence" value="ECO:0007669"/>
    <property type="project" value="InterPro"/>
</dbReference>
<evidence type="ECO:0000259" key="5">
    <source>
        <dbReference type="Pfam" id="PF16575"/>
    </source>
</evidence>
<dbReference type="SUPFAM" id="SSF52540">
    <property type="entry name" value="P-loop containing nucleoside triphosphate hydrolases"/>
    <property type="match status" value="2"/>
</dbReference>
<evidence type="ECO:0008006" key="7">
    <source>
        <dbReference type="Google" id="ProtNLM"/>
    </source>
</evidence>
<evidence type="ECO:0000256" key="3">
    <source>
        <dbReference type="SAM" id="MobiDB-lite"/>
    </source>
</evidence>
<gene>
    <name evidence="6" type="ORF">SSP0437_LOCUS5180</name>
</gene>
<keyword evidence="1" id="KW-0547">Nucleotide-binding</keyword>
<reference evidence="6" key="1">
    <citation type="submission" date="2021-01" db="EMBL/GenBank/DDBJ databases">
        <authorList>
            <person name="Corre E."/>
            <person name="Pelletier E."/>
            <person name="Niang G."/>
            <person name="Scheremetjew M."/>
            <person name="Finn R."/>
            <person name="Kale V."/>
            <person name="Holt S."/>
            <person name="Cochrane G."/>
            <person name="Meng A."/>
            <person name="Brown T."/>
            <person name="Cohen L."/>
        </authorList>
    </citation>
    <scope>NUCLEOTIDE SEQUENCE</scope>
    <source>
        <strain evidence="6">ATCC 50979</strain>
    </source>
</reference>
<dbReference type="AlphaFoldDB" id="A0A7S1VE68"/>
<dbReference type="Pfam" id="PF16575">
    <property type="entry name" value="CLP1_P"/>
    <property type="match status" value="1"/>
</dbReference>
<evidence type="ECO:0000313" key="6">
    <source>
        <dbReference type="EMBL" id="CAD9295027.1"/>
    </source>
</evidence>
<keyword evidence="2" id="KW-0067">ATP-binding</keyword>
<dbReference type="Gene3D" id="3.40.50.300">
    <property type="entry name" value="P-loop containing nucleotide triphosphate hydrolases"/>
    <property type="match status" value="1"/>
</dbReference>
<feature type="region of interest" description="Disordered" evidence="3">
    <location>
        <begin position="386"/>
        <end position="410"/>
    </location>
</feature>